<keyword evidence="2" id="KW-1185">Reference proteome</keyword>
<dbReference type="Proteomes" id="UP000070133">
    <property type="component" value="Unassembled WGS sequence"/>
</dbReference>
<name>A0A139HT08_9PEZI</name>
<protein>
    <submittedName>
        <fullName evidence="1">Uncharacterized protein</fullName>
    </submittedName>
</protein>
<gene>
    <name evidence="1" type="ORF">AC578_5625</name>
</gene>
<evidence type="ECO:0000313" key="1">
    <source>
        <dbReference type="EMBL" id="KXT05624.1"/>
    </source>
</evidence>
<proteinExistence type="predicted"/>
<dbReference type="EMBL" id="LFZN01000011">
    <property type="protein sequence ID" value="KXT05624.1"/>
    <property type="molecule type" value="Genomic_DNA"/>
</dbReference>
<evidence type="ECO:0000313" key="2">
    <source>
        <dbReference type="Proteomes" id="UP000070133"/>
    </source>
</evidence>
<accession>A0A139HT08</accession>
<sequence>MEYHLISVGRGKVLKLADFKCRIFAATDCFDDVAVFIPLGYTHVFIGNIRATVRADQAHEVITLNAAHPDALGVQLRDGMAAHRDAPVHSYPDHTKFNCTQKQGAKLKEVVKRRITQIVESAYPDGLRWMEHPESQQFKQYAAFACFHTTQLFKTGEVKTGELRESRHYTTGGYIMQALYELMHWNSQNYFPAYGFVAQPAKHPYWLSTTNEYHAPIQYPSDFGWTEQLAPNMPLESNLEFIWHETKEEWVTQSEHTQDPPARKKAVRFAI</sequence>
<reference evidence="1 2" key="1">
    <citation type="submission" date="2015-07" db="EMBL/GenBank/DDBJ databases">
        <title>Comparative genomics of the Sigatoka disease complex on banana suggests a link between parallel evolutionary changes in Pseudocercospora fijiensis and Pseudocercospora eumusae and increased virulence on the banana host.</title>
        <authorList>
            <person name="Chang T.-C."/>
            <person name="Salvucci A."/>
            <person name="Crous P.W."/>
            <person name="Stergiopoulos I."/>
        </authorList>
    </citation>
    <scope>NUCLEOTIDE SEQUENCE [LARGE SCALE GENOMIC DNA]</scope>
    <source>
        <strain evidence="1 2">CBS 114824</strain>
    </source>
</reference>
<dbReference type="OrthoDB" id="10564188at2759"/>
<organism evidence="1 2">
    <name type="scientific">Pseudocercospora eumusae</name>
    <dbReference type="NCBI Taxonomy" id="321146"/>
    <lineage>
        <taxon>Eukaryota</taxon>
        <taxon>Fungi</taxon>
        <taxon>Dikarya</taxon>
        <taxon>Ascomycota</taxon>
        <taxon>Pezizomycotina</taxon>
        <taxon>Dothideomycetes</taxon>
        <taxon>Dothideomycetidae</taxon>
        <taxon>Mycosphaerellales</taxon>
        <taxon>Mycosphaerellaceae</taxon>
        <taxon>Pseudocercospora</taxon>
    </lineage>
</organism>
<dbReference type="AlphaFoldDB" id="A0A139HT08"/>
<comment type="caution">
    <text evidence="1">The sequence shown here is derived from an EMBL/GenBank/DDBJ whole genome shotgun (WGS) entry which is preliminary data.</text>
</comment>